<organism evidence="1 2">
    <name type="scientific">Paenibacillus xylanexedens</name>
    <dbReference type="NCBI Taxonomy" id="528191"/>
    <lineage>
        <taxon>Bacteria</taxon>
        <taxon>Bacillati</taxon>
        <taxon>Bacillota</taxon>
        <taxon>Bacilli</taxon>
        <taxon>Bacillales</taxon>
        <taxon>Paenibacillaceae</taxon>
        <taxon>Paenibacillus</taxon>
    </lineage>
</organism>
<comment type="caution">
    <text evidence="1">The sequence shown here is derived from an EMBL/GenBank/DDBJ whole genome shotgun (WGS) entry which is preliminary data.</text>
</comment>
<gene>
    <name evidence="1" type="ORF">J2Z28_000890</name>
</gene>
<protein>
    <submittedName>
        <fullName evidence="1">Uncharacterized protein</fullName>
    </submittedName>
</protein>
<accession>A0ABS4RN05</accession>
<name>A0ABS4RN05_PAEXY</name>
<evidence type="ECO:0000313" key="1">
    <source>
        <dbReference type="EMBL" id="MBP2244280.1"/>
    </source>
</evidence>
<evidence type="ECO:0000313" key="2">
    <source>
        <dbReference type="Proteomes" id="UP000810207"/>
    </source>
</evidence>
<dbReference type="Proteomes" id="UP000810207">
    <property type="component" value="Unassembled WGS sequence"/>
</dbReference>
<dbReference type="EMBL" id="JAGIKV010000002">
    <property type="protein sequence ID" value="MBP2244280.1"/>
    <property type="molecule type" value="Genomic_DNA"/>
</dbReference>
<proteinExistence type="predicted"/>
<dbReference type="RefSeq" id="WP_211081316.1">
    <property type="nucleotide sequence ID" value="NZ_CBCSLC010000070.1"/>
</dbReference>
<keyword evidence="2" id="KW-1185">Reference proteome</keyword>
<reference evidence="1 2" key="1">
    <citation type="submission" date="2021-03" db="EMBL/GenBank/DDBJ databases">
        <title>Genomic Encyclopedia of Type Strains, Phase IV (KMG-IV): sequencing the most valuable type-strain genomes for metagenomic binning, comparative biology and taxonomic classification.</title>
        <authorList>
            <person name="Goeker M."/>
        </authorList>
    </citation>
    <scope>NUCLEOTIDE SEQUENCE [LARGE SCALE GENOMIC DNA]</scope>
    <source>
        <strain evidence="1 2">DSM 21292</strain>
    </source>
</reference>
<sequence length="97" mass="11531">MEINAKNPEEHIQQMLQAIIEKTQSIINDSHKQSFGSLEYFLEHIIAYRDEQQYMSNEWHIRTPRWLGEYGNTPEEEELLSDIYRLQAYITETLKGG</sequence>